<dbReference type="EMBL" id="AJWY01012598">
    <property type="protein sequence ID" value="EKC49505.1"/>
    <property type="molecule type" value="Genomic_DNA"/>
</dbReference>
<feature type="non-terminal residue" evidence="1">
    <location>
        <position position="318"/>
    </location>
</feature>
<evidence type="ECO:0000313" key="1">
    <source>
        <dbReference type="EMBL" id="EKC49505.1"/>
    </source>
</evidence>
<proteinExistence type="predicted"/>
<gene>
    <name evidence="1" type="ORF">LEA_18364</name>
</gene>
<sequence length="318" mass="36525">MICQPRQTYKTTIVELLTTHAYIYELKNVDIPFMHIRENDTLRNAEMFRDYVTALPPYMNPWYGRNKLPGLKSLKYDEHGTTIKILSSADSEVKAKDKMRGMTLFVGFVDEYEYIPYISSVIAGAAPAIISGRNIARETGGRTCMMYASTPGDLETSTGKEAQRMIDMTPPFSEHMYDLTPDEIDNMFNGLNNQEGAGSSNPVSMLYIEFNHIQLRKDDVWLREQYNEAVRTGKLAEYRRGVLLQRFRGGDSELFRQEDIDYLQEHVKSPDYEIFIMKKYHLYVYKHTIIMSDINSDTPYFDITVPYLIGIDVASGGG</sequence>
<organism evidence="1">
    <name type="scientific">human gut metagenome</name>
    <dbReference type="NCBI Taxonomy" id="408170"/>
    <lineage>
        <taxon>unclassified sequences</taxon>
        <taxon>metagenomes</taxon>
        <taxon>organismal metagenomes</taxon>
    </lineage>
</organism>
<comment type="caution">
    <text evidence="1">The sequence shown here is derived from an EMBL/GenBank/DDBJ whole genome shotgun (WGS) entry which is preliminary data.</text>
</comment>
<dbReference type="Gene3D" id="3.40.50.300">
    <property type="entry name" value="P-loop containing nucleotide triphosphate hydrolases"/>
    <property type="match status" value="1"/>
</dbReference>
<protein>
    <submittedName>
        <fullName evidence="1">Terminase large subunit</fullName>
    </submittedName>
</protein>
<reference evidence="1" key="1">
    <citation type="journal article" date="2013" name="Environ. Microbiol.">
        <title>Microbiota from the distal guts of lean and obese adolescents exhibit partial functional redundancy besides clear differences in community structure.</title>
        <authorList>
            <person name="Ferrer M."/>
            <person name="Ruiz A."/>
            <person name="Lanza F."/>
            <person name="Haange S.B."/>
            <person name="Oberbach A."/>
            <person name="Till H."/>
            <person name="Bargiela R."/>
            <person name="Campoy C."/>
            <person name="Segura M.T."/>
            <person name="Richter M."/>
            <person name="von Bergen M."/>
            <person name="Seifert J."/>
            <person name="Suarez A."/>
        </authorList>
    </citation>
    <scope>NUCLEOTIDE SEQUENCE</scope>
</reference>
<name>K1S714_9ZZZZ</name>
<dbReference type="AlphaFoldDB" id="K1S714"/>
<dbReference type="InterPro" id="IPR027417">
    <property type="entry name" value="P-loop_NTPase"/>
</dbReference>
<accession>K1S714</accession>